<accession>A0A1B7MJD7</accession>
<dbReference type="EMBL" id="KV448935">
    <property type="protein sequence ID" value="OAX32715.1"/>
    <property type="molecule type" value="Genomic_DNA"/>
</dbReference>
<name>A0A1B7MJD7_9AGAM</name>
<protein>
    <submittedName>
        <fullName evidence="1">Uncharacterized protein</fullName>
    </submittedName>
</protein>
<sequence length="628" mass="71875">MPRTASSPSSVSHSNISALYHLLWWQQERSIIKRGLCYNVEDLEDHDQVHPFTCDTLDLSQYPSAKLPNGGTSMLIRSEYDLLFENVSKVKRNFVIHGSAGIGKSHFLAYILVMRLFARKPVTYQIDQSNTLVMCFTADGCFVLPQEARDRHPLFQRDDVWHLIDSMYEAPRTYQNTVHTRALMWSTCGKAIFTTFWPGGLDFKIEWPGCGAPIRRWMKPCTWKEIYVMSALTAGDQDVDFLRQAYVHFGSNAYICLRVAQLPSRTDHYLNVLEDAHDHYWTLDSLIREPESQCSRSLFAVQPPGDTRTEPISYPVSQFASRLLADRIISSDPSSAIETVDKLLSSIDTREAGEAFYRHAVIALMSKFGGTFELRRPDWQGHCESALENFVLRAQDAAYKDKQVPPLIYTYYTQEQLLVLAKKYPYTLLSPHHALMHPGIDAIVFDARNSTVWLMQVTYEFPRLISPKGLLFLLTAVRGSAYEPSPLRPWKLIVATRGQPTPYPFKLSGSRENQHYYFQFWDPRIKSYLMHLRDTDRDLNSSSSPYEQWGFPYKTARKNLNRLMRHLASWLGHGVCVPRRATGTKRADQAKAEHWSTVTRASGVPGAELLADMISQQPVGSTGFYMRI</sequence>
<gene>
    <name evidence="1" type="ORF">K503DRAFT_869998</name>
</gene>
<dbReference type="AlphaFoldDB" id="A0A1B7MJD7"/>
<dbReference type="InParanoid" id="A0A1B7MJD7"/>
<reference evidence="1 2" key="1">
    <citation type="submission" date="2016-06" db="EMBL/GenBank/DDBJ databases">
        <title>Comparative genomics of the ectomycorrhizal sister species Rhizopogon vinicolor and Rhizopogon vesiculosus (Basidiomycota: Boletales) reveals a divergence of the mating type B locus.</title>
        <authorList>
            <consortium name="DOE Joint Genome Institute"/>
            <person name="Mujic A.B."/>
            <person name="Kuo A."/>
            <person name="Tritt A."/>
            <person name="Lipzen A."/>
            <person name="Chen C."/>
            <person name="Johnson J."/>
            <person name="Sharma A."/>
            <person name="Barry K."/>
            <person name="Grigoriev I.V."/>
            <person name="Spatafora J.W."/>
        </authorList>
    </citation>
    <scope>NUCLEOTIDE SEQUENCE [LARGE SCALE GENOMIC DNA]</scope>
    <source>
        <strain evidence="1 2">AM-OR11-026</strain>
    </source>
</reference>
<dbReference type="Proteomes" id="UP000092154">
    <property type="component" value="Unassembled WGS sequence"/>
</dbReference>
<organism evidence="1 2">
    <name type="scientific">Rhizopogon vinicolor AM-OR11-026</name>
    <dbReference type="NCBI Taxonomy" id="1314800"/>
    <lineage>
        <taxon>Eukaryota</taxon>
        <taxon>Fungi</taxon>
        <taxon>Dikarya</taxon>
        <taxon>Basidiomycota</taxon>
        <taxon>Agaricomycotina</taxon>
        <taxon>Agaricomycetes</taxon>
        <taxon>Agaricomycetidae</taxon>
        <taxon>Boletales</taxon>
        <taxon>Suillineae</taxon>
        <taxon>Rhizopogonaceae</taxon>
        <taxon>Rhizopogon</taxon>
    </lineage>
</organism>
<dbReference type="OrthoDB" id="2340858at2759"/>
<keyword evidence="2" id="KW-1185">Reference proteome</keyword>
<proteinExistence type="predicted"/>
<evidence type="ECO:0000313" key="2">
    <source>
        <dbReference type="Proteomes" id="UP000092154"/>
    </source>
</evidence>
<evidence type="ECO:0000313" key="1">
    <source>
        <dbReference type="EMBL" id="OAX32715.1"/>
    </source>
</evidence>